<sequence>MKTVLSLIATLVISISAIAQTTANAQDPTAATNGFFKAMLDEDSNSMSQLLASDFTITSFDGRLIDRDMLVQAVGGGYLVVDNASVSNLLTRTYNDNAAIATGNWKAKLSVQGRIMDNTVAFTVVTVKQGGLWKVASVHLSPML</sequence>
<dbReference type="Gene3D" id="3.10.450.50">
    <property type="match status" value="1"/>
</dbReference>
<feature type="chain" id="PRO_5045628393" description="DUF4440 domain-containing protein" evidence="1">
    <location>
        <begin position="26"/>
        <end position="144"/>
    </location>
</feature>
<evidence type="ECO:0000313" key="3">
    <source>
        <dbReference type="EMBL" id="GAA4468378.1"/>
    </source>
</evidence>
<name>A0ABP8NMM1_9BACT</name>
<evidence type="ECO:0000256" key="1">
    <source>
        <dbReference type="SAM" id="SignalP"/>
    </source>
</evidence>
<dbReference type="SUPFAM" id="SSF54427">
    <property type="entry name" value="NTF2-like"/>
    <property type="match status" value="1"/>
</dbReference>
<reference evidence="4" key="1">
    <citation type="journal article" date="2019" name="Int. J. Syst. Evol. Microbiol.">
        <title>The Global Catalogue of Microorganisms (GCM) 10K type strain sequencing project: providing services to taxonomists for standard genome sequencing and annotation.</title>
        <authorList>
            <consortium name="The Broad Institute Genomics Platform"/>
            <consortium name="The Broad Institute Genome Sequencing Center for Infectious Disease"/>
            <person name="Wu L."/>
            <person name="Ma J."/>
        </authorList>
    </citation>
    <scope>NUCLEOTIDE SEQUENCE [LARGE SCALE GENOMIC DNA]</scope>
    <source>
        <strain evidence="4">JCM 17927</strain>
    </source>
</reference>
<keyword evidence="1" id="KW-0732">Signal</keyword>
<organism evidence="3 4">
    <name type="scientific">Nibrella saemangeumensis</name>
    <dbReference type="NCBI Taxonomy" id="1084526"/>
    <lineage>
        <taxon>Bacteria</taxon>
        <taxon>Pseudomonadati</taxon>
        <taxon>Bacteroidota</taxon>
        <taxon>Cytophagia</taxon>
        <taxon>Cytophagales</taxon>
        <taxon>Spirosomataceae</taxon>
        <taxon>Nibrella</taxon>
    </lineage>
</organism>
<keyword evidence="4" id="KW-1185">Reference proteome</keyword>
<feature type="signal peptide" evidence="1">
    <location>
        <begin position="1"/>
        <end position="25"/>
    </location>
</feature>
<evidence type="ECO:0000313" key="4">
    <source>
        <dbReference type="Proteomes" id="UP001501175"/>
    </source>
</evidence>
<gene>
    <name evidence="3" type="ORF">GCM10023189_53610</name>
</gene>
<dbReference type="Pfam" id="PF14534">
    <property type="entry name" value="DUF4440"/>
    <property type="match status" value="1"/>
</dbReference>
<comment type="caution">
    <text evidence="3">The sequence shown here is derived from an EMBL/GenBank/DDBJ whole genome shotgun (WGS) entry which is preliminary data.</text>
</comment>
<proteinExistence type="predicted"/>
<evidence type="ECO:0000259" key="2">
    <source>
        <dbReference type="Pfam" id="PF14534"/>
    </source>
</evidence>
<dbReference type="InterPro" id="IPR032710">
    <property type="entry name" value="NTF2-like_dom_sf"/>
</dbReference>
<protein>
    <recommendedName>
        <fullName evidence="2">DUF4440 domain-containing protein</fullName>
    </recommendedName>
</protein>
<accession>A0ABP8NMM1</accession>
<feature type="domain" description="DUF4440" evidence="2">
    <location>
        <begin position="32"/>
        <end position="135"/>
    </location>
</feature>
<dbReference type="RefSeq" id="WP_345248947.1">
    <property type="nucleotide sequence ID" value="NZ_BAABHD010000083.1"/>
</dbReference>
<dbReference type="Proteomes" id="UP001501175">
    <property type="component" value="Unassembled WGS sequence"/>
</dbReference>
<dbReference type="InterPro" id="IPR027843">
    <property type="entry name" value="DUF4440"/>
</dbReference>
<dbReference type="EMBL" id="BAABHD010000083">
    <property type="protein sequence ID" value="GAA4468378.1"/>
    <property type="molecule type" value="Genomic_DNA"/>
</dbReference>